<evidence type="ECO:0000313" key="4">
    <source>
        <dbReference type="Proteomes" id="UP000818624"/>
    </source>
</evidence>
<dbReference type="InterPro" id="IPR011989">
    <property type="entry name" value="ARM-like"/>
</dbReference>
<protein>
    <submittedName>
        <fullName evidence="3">SWI5-dependent HO expression protein 4</fullName>
    </submittedName>
</protein>
<sequence>MDDVVARLLDVLRRGTPAAGDAEILQSLAKLDVSEASALAQQLRDAAQHDTVQVLVALHVLTLVQAALAQRVLEREGLLHDLLAHAQDTQTRCAMAHMLAGAASQAPVRKMLAGDSDVQAWLARYSSDAPIVEVGDDAAACVDLVRIKLAIESDASKGTFSLPQYTCVQLFARLRATAVHASSAADPGLLAFDAAAAARADALEGMYYLVRLPALRDVLCNDRPLLEALARLLLVQQPASGTLQRSSVAFVIVSLLNTACAYAAPRTDEQRRIEALRRSAARGAAPAPEPPVAPADAARRARAVVEAGCVPPLVALALRTSSAVDSELRRTLSALLLSLVTEQNTPLRGRLLQLGVGRAVVALCKDAYAACAERAANADVSALQALAKLCISTDPALLFRQDGATEQGVQYVAALFFVPQGTLLQLFEAAMALTNLASVSPALAGAVARAPPAAPRDAEHSTVERAIVPLFLQHDEPMVRRALIELLCNLVQDEATFAEWSGEAEDTAHGATPVAEGGEFSEEPVRRDEGGAVALRLHTARGRLQLLVSLSDLTGGTPDATAVALALAASGTLATLTSSPAACARLLSPTTDAVLGRMLMPECTLPLVDAHQLALRAMVMAANLVQYVNTRPAGAARAAMVVRMRASAMVAACRAYVAENAAHAATRRGDDARLASLRQQALTMGMDVLHEAQKLA</sequence>
<dbReference type="InterPro" id="IPR016024">
    <property type="entry name" value="ARM-type_fold"/>
</dbReference>
<dbReference type="Gene3D" id="1.25.10.10">
    <property type="entry name" value="Leucine-rich Repeat Variant"/>
    <property type="match status" value="1"/>
</dbReference>
<comment type="subcellular location">
    <subcellularLocation>
        <location evidence="1">Cytoplasm</location>
    </subcellularLocation>
</comment>
<organism evidence="3 4">
    <name type="scientific">Malassezia furfur</name>
    <name type="common">Pityriasis versicolor infection agent</name>
    <name type="synonym">Pityrosporum furfur</name>
    <dbReference type="NCBI Taxonomy" id="55194"/>
    <lineage>
        <taxon>Eukaryota</taxon>
        <taxon>Fungi</taxon>
        <taxon>Dikarya</taxon>
        <taxon>Basidiomycota</taxon>
        <taxon>Ustilaginomycotina</taxon>
        <taxon>Malasseziomycetes</taxon>
        <taxon>Malasseziales</taxon>
        <taxon>Malasseziaceae</taxon>
        <taxon>Malassezia</taxon>
    </lineage>
</organism>
<evidence type="ECO:0000313" key="3">
    <source>
        <dbReference type="EMBL" id="WFD47805.1"/>
    </source>
</evidence>
<gene>
    <name evidence="3" type="primary">SHE4</name>
    <name evidence="3" type="ORF">GLX27_002467</name>
</gene>
<accession>A0ABY8ESV3</accession>
<keyword evidence="4" id="KW-1185">Reference proteome</keyword>
<name>A0ABY8ESV3_MALFU</name>
<reference evidence="3 4" key="1">
    <citation type="journal article" date="2020" name="Elife">
        <title>Loss of centromere function drives karyotype evolution in closely related Malassezia species.</title>
        <authorList>
            <person name="Sankaranarayanan S.R."/>
            <person name="Ianiri G."/>
            <person name="Coelho M.A."/>
            <person name="Reza M.H."/>
            <person name="Thimmappa B.C."/>
            <person name="Ganguly P."/>
            <person name="Vadnala R.N."/>
            <person name="Sun S."/>
            <person name="Siddharthan R."/>
            <person name="Tellgren-Roth C."/>
            <person name="Dawson T.L."/>
            <person name="Heitman J."/>
            <person name="Sanyal K."/>
        </authorList>
    </citation>
    <scope>NUCLEOTIDE SEQUENCE [LARGE SCALE GENOMIC DNA]</scope>
    <source>
        <strain evidence="3">CBS14141</strain>
    </source>
</reference>
<evidence type="ECO:0000256" key="1">
    <source>
        <dbReference type="ARBA" id="ARBA00004496"/>
    </source>
</evidence>
<dbReference type="PANTHER" id="PTHR45994:SF1">
    <property type="entry name" value="FI21225P1"/>
    <property type="match status" value="1"/>
</dbReference>
<dbReference type="EMBL" id="CP046235">
    <property type="protein sequence ID" value="WFD47805.1"/>
    <property type="molecule type" value="Genomic_DNA"/>
</dbReference>
<keyword evidence="2" id="KW-0963">Cytoplasm</keyword>
<proteinExistence type="predicted"/>
<dbReference type="PANTHER" id="PTHR45994">
    <property type="entry name" value="FI21225P1"/>
    <property type="match status" value="1"/>
</dbReference>
<evidence type="ECO:0000256" key="2">
    <source>
        <dbReference type="ARBA" id="ARBA00022490"/>
    </source>
</evidence>
<dbReference type="SUPFAM" id="SSF48371">
    <property type="entry name" value="ARM repeat"/>
    <property type="match status" value="1"/>
</dbReference>
<dbReference type="Proteomes" id="UP000818624">
    <property type="component" value="Chromosome 2"/>
</dbReference>